<feature type="compositionally biased region" description="Low complexity" evidence="2">
    <location>
        <begin position="666"/>
        <end position="686"/>
    </location>
</feature>
<feature type="compositionally biased region" description="Polar residues" evidence="2">
    <location>
        <begin position="1160"/>
        <end position="1173"/>
    </location>
</feature>
<dbReference type="PROSITE" id="PS50013">
    <property type="entry name" value="CHROMO_2"/>
    <property type="match status" value="1"/>
</dbReference>
<evidence type="ECO:0000259" key="3">
    <source>
        <dbReference type="PROSITE" id="PS50013"/>
    </source>
</evidence>
<feature type="region of interest" description="Disordered" evidence="2">
    <location>
        <begin position="87"/>
        <end position="111"/>
    </location>
</feature>
<accession>A0A5B0RN77</accession>
<sequence length="1393" mass="156457">MSTYNSTRLRQSSSSSTSEPLDPTTLAISLIPLLPPHISRESTDHQFFSPITLPVLAASLSTLPHNVINAINFLAQELKSLREQQVLGVGGSSNPRASPLPSPDGGNPERENRERWLENQKVNHLKKSISSLTNLQTTLQSRLLTTVDTLSDLQATHRRETQQLTDERDGVRAVNQVMKRKIAMLEKQLRESKEVMESVLERVDVVNKGDWSIIEHGAIQVFSPLPSPSHCSDQAAGQDHSLISEDLCTFHLQCQADNPSQIPHLLSPTSAQDGARLSRSTGSESHRNNQRSITLIAELTEELESLRREIKLELKLKHDEINRLKSLIDYRDDEIRQLMARLEHFMGLDGFYVRSPYAEEDQTGRTEPSSQTLNNPMADLEATPRPKMDRSQRSQSNQAHPFNKPNEPMNRENQSNEQRELEEEIRQLENQLKEVTQNSQFSSPMDDRSARPTGILDDLHGQSAAGNDRSSVISVNTSDDRAFSRVLGDLSNQIADLKSALKEACRERDALRRFRVRIKNRRSSASTSSSETDPAESSCGPETTRSLASSLERSRFECTRLNRLLAQSQSRISELERQMVEQESEFERVAERVQDKLKDQRSKMLQAQTQIERLQGELEEARLTERRMKQELAEERRHGQELLSVSERRKKKQPSQERLVRREAKSAAQESSDVVSSSSAASGSSSKRLAGIKDPFNSQRKLTQPKTKTQNQNQPPLTNHQLGIHTLKKQRNKERKNERTNERKTKEMTTLATGLPISSRSAETKITPALRLAVQKATSVFQKDFCYDFIQALVDEPEIADPIGVRLFLNFCLRKPDNLVDSFLDSLDQNLGPAESFSEAADTILNEIDNFIEFVHGLIEMIDGGEIFKLAYHEIDAWKLCYQLLEPIQHRLFDLAVQDRHHFQNHNRDSSASSEPFELTFASDSTTSGFYQAFVTIDKFLKHSFESRILLEPAKLVEDADQLAERRTELQTFRSLFPSTQNSTLLVKKHGRFGREEATIDQFLESDKFKELSKLKATMSGGQLTRQPSTRTKKVASQVENEKIGASSTGKSKHSQAKGSPAQAADSPGVGHKSSKRAGVVRKDDPQSTHHLDPFLREEPLSSHSKPAFVRKRIPESDSDPDFEDVSERNQRKKSSLPAGQPTSKADSTTSSSKHRQGSAHLSQHGSTTSNLSHHPKRKRNSRGVTANQLDTTTTGNTTKTRKKRKSKSNKNADDDDDDDNPLGHEEELFVVDKIIGESVDINGETIYKVLWAGYPESEATWQFANTLDDCAALDVWQQNKKNEKMMKESSTTTTKHKNNQEDDDGDGDGDDAGRKKKKIEDLSGSANDASETLNKTTASGNHLNTNKTILNNINNKGNGNGNLLDNPFDGFNDHLNQPLETPKNLSLNNSLT</sequence>
<dbReference type="SUPFAM" id="SSF54160">
    <property type="entry name" value="Chromo domain-like"/>
    <property type="match status" value="1"/>
</dbReference>
<evidence type="ECO:0000313" key="5">
    <source>
        <dbReference type="Proteomes" id="UP000325313"/>
    </source>
</evidence>
<feature type="region of interest" description="Disordered" evidence="2">
    <location>
        <begin position="630"/>
        <end position="748"/>
    </location>
</feature>
<feature type="compositionally biased region" description="Polar residues" evidence="2">
    <location>
        <begin position="1375"/>
        <end position="1393"/>
    </location>
</feature>
<feature type="compositionally biased region" description="Low complexity" evidence="2">
    <location>
        <begin position="523"/>
        <end position="538"/>
    </location>
</feature>
<feature type="compositionally biased region" description="Basic and acidic residues" evidence="2">
    <location>
        <begin position="382"/>
        <end position="392"/>
    </location>
</feature>
<dbReference type="InterPro" id="IPR000953">
    <property type="entry name" value="Chromo/chromo_shadow_dom"/>
</dbReference>
<dbReference type="SMART" id="SM00298">
    <property type="entry name" value="CHROMO"/>
    <property type="match status" value="1"/>
</dbReference>
<gene>
    <name evidence="4" type="ORF">PGTUg99_020850</name>
</gene>
<feature type="compositionally biased region" description="Basic and acidic residues" evidence="2">
    <location>
        <begin position="654"/>
        <end position="665"/>
    </location>
</feature>
<evidence type="ECO:0000256" key="2">
    <source>
        <dbReference type="SAM" id="MobiDB-lite"/>
    </source>
</evidence>
<reference evidence="4 5" key="1">
    <citation type="submission" date="2019-05" db="EMBL/GenBank/DDBJ databases">
        <title>Emergence of the Ug99 lineage of the wheat stem rust pathogen through somatic hybridization.</title>
        <authorList>
            <person name="Li F."/>
            <person name="Upadhyaya N.M."/>
            <person name="Sperschneider J."/>
            <person name="Matny O."/>
            <person name="Nguyen-Phuc H."/>
            <person name="Mago R."/>
            <person name="Raley C."/>
            <person name="Miller M.E."/>
            <person name="Silverstein K.A.T."/>
            <person name="Henningsen E."/>
            <person name="Hirsch C.D."/>
            <person name="Visser B."/>
            <person name="Pretorius Z.A."/>
            <person name="Steffenson B.J."/>
            <person name="Schwessinger B."/>
            <person name="Dodds P.N."/>
            <person name="Figueroa M."/>
        </authorList>
    </citation>
    <scope>NUCLEOTIDE SEQUENCE [LARGE SCALE GENOMIC DNA]</scope>
    <source>
        <strain evidence="4 5">Ug99</strain>
    </source>
</reference>
<feature type="compositionally biased region" description="Polar residues" evidence="2">
    <location>
        <begin position="365"/>
        <end position="375"/>
    </location>
</feature>
<feature type="region of interest" description="Disordered" evidence="2">
    <location>
        <begin position="1"/>
        <end position="22"/>
    </location>
</feature>
<dbReference type="GO" id="GO:0006338">
    <property type="term" value="P:chromatin remodeling"/>
    <property type="evidence" value="ECO:0007669"/>
    <property type="project" value="UniProtKB-ARBA"/>
</dbReference>
<feature type="region of interest" description="Disordered" evidence="2">
    <location>
        <begin position="261"/>
        <end position="289"/>
    </location>
</feature>
<feature type="compositionally biased region" description="Polar residues" evidence="2">
    <location>
        <begin position="1325"/>
        <end position="1343"/>
    </location>
</feature>
<feature type="compositionally biased region" description="Low complexity" evidence="2">
    <location>
        <begin position="704"/>
        <end position="716"/>
    </location>
</feature>
<dbReference type="Proteomes" id="UP000325313">
    <property type="component" value="Unassembled WGS sequence"/>
</dbReference>
<evidence type="ECO:0000313" key="4">
    <source>
        <dbReference type="EMBL" id="KAA1126792.1"/>
    </source>
</evidence>
<proteinExistence type="predicted"/>
<feature type="compositionally biased region" description="Polar residues" evidence="2">
    <location>
        <begin position="434"/>
        <end position="443"/>
    </location>
</feature>
<feature type="compositionally biased region" description="Basic and acidic residues" evidence="2">
    <location>
        <begin position="630"/>
        <end position="640"/>
    </location>
</feature>
<feature type="region of interest" description="Disordered" evidence="2">
    <location>
        <begin position="358"/>
        <end position="422"/>
    </location>
</feature>
<evidence type="ECO:0000256" key="1">
    <source>
        <dbReference type="SAM" id="Coils"/>
    </source>
</evidence>
<dbReference type="InterPro" id="IPR023780">
    <property type="entry name" value="Chromo_domain"/>
</dbReference>
<dbReference type="Pfam" id="PF00385">
    <property type="entry name" value="Chromo"/>
    <property type="match status" value="1"/>
</dbReference>
<feature type="region of interest" description="Disordered" evidence="2">
    <location>
        <begin position="1374"/>
        <end position="1393"/>
    </location>
</feature>
<organism evidence="4 5">
    <name type="scientific">Puccinia graminis f. sp. tritici</name>
    <dbReference type="NCBI Taxonomy" id="56615"/>
    <lineage>
        <taxon>Eukaryota</taxon>
        <taxon>Fungi</taxon>
        <taxon>Dikarya</taxon>
        <taxon>Basidiomycota</taxon>
        <taxon>Pucciniomycotina</taxon>
        <taxon>Pucciniomycetes</taxon>
        <taxon>Pucciniales</taxon>
        <taxon>Pucciniaceae</taxon>
        <taxon>Puccinia</taxon>
    </lineage>
</organism>
<feature type="compositionally biased region" description="Basic residues" evidence="2">
    <location>
        <begin position="1200"/>
        <end position="1209"/>
    </location>
</feature>
<feature type="region of interest" description="Disordered" evidence="2">
    <location>
        <begin position="1282"/>
        <end position="1346"/>
    </location>
</feature>
<dbReference type="EMBL" id="VDEP01000170">
    <property type="protein sequence ID" value="KAA1126792.1"/>
    <property type="molecule type" value="Genomic_DNA"/>
</dbReference>
<comment type="caution">
    <text evidence="4">The sequence shown here is derived from an EMBL/GenBank/DDBJ whole genome shotgun (WGS) entry which is preliminary data.</text>
</comment>
<feature type="compositionally biased region" description="Acidic residues" evidence="2">
    <location>
        <begin position="1302"/>
        <end position="1311"/>
    </location>
</feature>
<dbReference type="InterPro" id="IPR016197">
    <property type="entry name" value="Chromo-like_dom_sf"/>
</dbReference>
<feature type="coiled-coil region" evidence="1">
    <location>
        <begin position="175"/>
        <end position="202"/>
    </location>
</feature>
<feature type="compositionally biased region" description="Low complexity" evidence="2">
    <location>
        <begin position="1"/>
        <end position="18"/>
    </location>
</feature>
<dbReference type="Gene3D" id="2.40.50.40">
    <property type="match status" value="1"/>
</dbReference>
<feature type="coiled-coil region" evidence="1">
    <location>
        <begin position="289"/>
        <end position="316"/>
    </location>
</feature>
<feature type="region of interest" description="Disordered" evidence="2">
    <location>
        <begin position="434"/>
        <end position="471"/>
    </location>
</feature>
<feature type="compositionally biased region" description="Low complexity" evidence="2">
    <location>
        <begin position="1143"/>
        <end position="1152"/>
    </location>
</feature>
<feature type="compositionally biased region" description="Polar residues" evidence="2">
    <location>
        <begin position="261"/>
        <end position="283"/>
    </location>
</feature>
<feature type="region of interest" description="Disordered" evidence="2">
    <location>
        <begin position="520"/>
        <end position="550"/>
    </location>
</feature>
<protein>
    <recommendedName>
        <fullName evidence="3">Chromo domain-containing protein</fullName>
    </recommendedName>
</protein>
<dbReference type="CDD" id="cd00024">
    <property type="entry name" value="CD_CSD"/>
    <property type="match status" value="1"/>
</dbReference>
<keyword evidence="1" id="KW-0175">Coiled coil</keyword>
<feature type="compositionally biased region" description="Polar residues" evidence="2">
    <location>
        <begin position="1020"/>
        <end position="1030"/>
    </location>
</feature>
<feature type="compositionally biased region" description="Basic and acidic residues" evidence="2">
    <location>
        <begin position="1081"/>
        <end position="1101"/>
    </location>
</feature>
<feature type="region of interest" description="Disordered" evidence="2">
    <location>
        <begin position="1018"/>
        <end position="1224"/>
    </location>
</feature>
<feature type="compositionally biased region" description="Polar residues" evidence="2">
    <location>
        <begin position="540"/>
        <end position="550"/>
    </location>
</feature>
<feature type="domain" description="Chromo" evidence="3">
    <location>
        <begin position="1230"/>
        <end position="1289"/>
    </location>
</feature>
<name>A0A5B0RN77_PUCGR</name>
<feature type="compositionally biased region" description="Basic and acidic residues" evidence="2">
    <location>
        <begin position="735"/>
        <end position="747"/>
    </location>
</feature>